<dbReference type="PANTHER" id="PTHR21310:SF42">
    <property type="entry name" value="BIFUNCTIONAL AAC_APH"/>
    <property type="match status" value="1"/>
</dbReference>
<dbReference type="PANTHER" id="PTHR21310">
    <property type="entry name" value="AMINOGLYCOSIDE PHOSPHOTRANSFERASE-RELATED-RELATED"/>
    <property type="match status" value="1"/>
</dbReference>
<dbReference type="CDD" id="cd05155">
    <property type="entry name" value="APH_ChoK_like_1"/>
    <property type="match status" value="1"/>
</dbReference>
<gene>
    <name evidence="2" type="ORF">N8I84_13560</name>
</gene>
<accession>A0ABY6E144</accession>
<proteinExistence type="predicted"/>
<keyword evidence="3" id="KW-1185">Reference proteome</keyword>
<dbReference type="InterPro" id="IPR011009">
    <property type="entry name" value="Kinase-like_dom_sf"/>
</dbReference>
<organism evidence="2 3">
    <name type="scientific">Streptomyces cynarae</name>
    <dbReference type="NCBI Taxonomy" id="2981134"/>
    <lineage>
        <taxon>Bacteria</taxon>
        <taxon>Bacillati</taxon>
        <taxon>Actinomycetota</taxon>
        <taxon>Actinomycetes</taxon>
        <taxon>Kitasatosporales</taxon>
        <taxon>Streptomycetaceae</taxon>
        <taxon>Streptomyces</taxon>
    </lineage>
</organism>
<dbReference type="EMBL" id="CP106793">
    <property type="protein sequence ID" value="UXY19643.1"/>
    <property type="molecule type" value="Genomic_DNA"/>
</dbReference>
<evidence type="ECO:0000313" key="2">
    <source>
        <dbReference type="EMBL" id="UXY19643.1"/>
    </source>
</evidence>
<dbReference type="InterPro" id="IPR051678">
    <property type="entry name" value="AGP_Transferase"/>
</dbReference>
<sequence>MPAAKMHADELDVGTALVRRLVAEQFPRWAGLPVTEVPSAGTDNAMYRLGDDMVVRLPRRPGGARQVDEEQRWLPLLAPHLPLPVPVPLGRGAPAHGYAHPWSVLRWLDGGNAYDAPITELDAAAMELGRFVTALRRVDASGGPASWRGGPVAANDAYVRAAIRDLGADGTVDAAAATALWEEVVRLPQWEGDPVWLHGDLLPGNLLTTAGRLTAVIDFGGLGVGDPAADTLAAWAVFTHGTRDLFREAAAVDDATWARGRGWALCFGLMAEHYYRETNPVLAAVGHRAVTEALADRGFPAAQRTASGA</sequence>
<dbReference type="Gene3D" id="3.90.1200.10">
    <property type="match status" value="1"/>
</dbReference>
<dbReference type="InterPro" id="IPR002575">
    <property type="entry name" value="Aminoglycoside_PTrfase"/>
</dbReference>
<dbReference type="SUPFAM" id="SSF56112">
    <property type="entry name" value="Protein kinase-like (PK-like)"/>
    <property type="match status" value="1"/>
</dbReference>
<name>A0ABY6E144_9ACTN</name>
<dbReference type="RefSeq" id="WP_263229775.1">
    <property type="nucleotide sequence ID" value="NZ_CP106793.1"/>
</dbReference>
<feature type="domain" description="Aminoglycoside phosphotransferase" evidence="1">
    <location>
        <begin position="37"/>
        <end position="263"/>
    </location>
</feature>
<dbReference type="Pfam" id="PF01636">
    <property type="entry name" value="APH"/>
    <property type="match status" value="1"/>
</dbReference>
<evidence type="ECO:0000313" key="3">
    <source>
        <dbReference type="Proteomes" id="UP001061298"/>
    </source>
</evidence>
<evidence type="ECO:0000259" key="1">
    <source>
        <dbReference type="Pfam" id="PF01636"/>
    </source>
</evidence>
<reference evidence="2" key="1">
    <citation type="submission" date="2022-10" db="EMBL/GenBank/DDBJ databases">
        <authorList>
            <person name="Mo P."/>
        </authorList>
    </citation>
    <scope>NUCLEOTIDE SEQUENCE</scope>
    <source>
        <strain evidence="2">HUAS 13-4</strain>
    </source>
</reference>
<dbReference type="Gene3D" id="3.30.200.20">
    <property type="entry name" value="Phosphorylase Kinase, domain 1"/>
    <property type="match status" value="1"/>
</dbReference>
<dbReference type="Proteomes" id="UP001061298">
    <property type="component" value="Chromosome"/>
</dbReference>
<protein>
    <submittedName>
        <fullName evidence="2">Aminoglycoside phosphotransferase family protein</fullName>
    </submittedName>
</protein>